<protein>
    <submittedName>
        <fullName evidence="2">Transposase</fullName>
    </submittedName>
</protein>
<sequence>MYGMPNDGSICPKARDRSKKRQLLLFEASYKMLKTITVHRTDSDQHLVCRIAVNANYNDQRRMAVDRGHSLLAIVVHCNTRSPLP</sequence>
<dbReference type="WBParaSite" id="Pan_g20936.t1">
    <property type="protein sequence ID" value="Pan_g20936.t1"/>
    <property type="gene ID" value="Pan_g20936"/>
</dbReference>
<dbReference type="Proteomes" id="UP000492821">
    <property type="component" value="Unassembled WGS sequence"/>
</dbReference>
<reference evidence="1" key="1">
    <citation type="journal article" date="2013" name="Genetics">
        <title>The draft genome and transcriptome of Panagrellus redivivus are shaped by the harsh demands of a free-living lifestyle.</title>
        <authorList>
            <person name="Srinivasan J."/>
            <person name="Dillman A.R."/>
            <person name="Macchietto M.G."/>
            <person name="Heikkinen L."/>
            <person name="Lakso M."/>
            <person name="Fracchia K.M."/>
            <person name="Antoshechkin I."/>
            <person name="Mortazavi A."/>
            <person name="Wong G."/>
            <person name="Sternberg P.W."/>
        </authorList>
    </citation>
    <scope>NUCLEOTIDE SEQUENCE [LARGE SCALE GENOMIC DNA]</scope>
    <source>
        <strain evidence="1">MT8872</strain>
    </source>
</reference>
<dbReference type="AlphaFoldDB" id="A0A7E4VHE5"/>
<keyword evidence="1" id="KW-1185">Reference proteome</keyword>
<organism evidence="1 2">
    <name type="scientific">Panagrellus redivivus</name>
    <name type="common">Microworm</name>
    <dbReference type="NCBI Taxonomy" id="6233"/>
    <lineage>
        <taxon>Eukaryota</taxon>
        <taxon>Metazoa</taxon>
        <taxon>Ecdysozoa</taxon>
        <taxon>Nematoda</taxon>
        <taxon>Chromadorea</taxon>
        <taxon>Rhabditida</taxon>
        <taxon>Tylenchina</taxon>
        <taxon>Panagrolaimomorpha</taxon>
        <taxon>Panagrolaimoidea</taxon>
        <taxon>Panagrolaimidae</taxon>
        <taxon>Panagrellus</taxon>
    </lineage>
</organism>
<name>A0A7E4VHE5_PANRE</name>
<evidence type="ECO:0000313" key="1">
    <source>
        <dbReference type="Proteomes" id="UP000492821"/>
    </source>
</evidence>
<reference evidence="2" key="2">
    <citation type="submission" date="2020-10" db="UniProtKB">
        <authorList>
            <consortium name="WormBaseParasite"/>
        </authorList>
    </citation>
    <scope>IDENTIFICATION</scope>
</reference>
<proteinExistence type="predicted"/>
<accession>A0A7E4VHE5</accession>
<evidence type="ECO:0000313" key="2">
    <source>
        <dbReference type="WBParaSite" id="Pan_g20936.t1"/>
    </source>
</evidence>